<keyword evidence="3" id="KW-1185">Reference proteome</keyword>
<dbReference type="Proteomes" id="UP000499080">
    <property type="component" value="Unassembled WGS sequence"/>
</dbReference>
<comment type="caution">
    <text evidence="2">The sequence shown here is derived from an EMBL/GenBank/DDBJ whole genome shotgun (WGS) entry which is preliminary data.</text>
</comment>
<reference evidence="2 3" key="1">
    <citation type="journal article" date="2019" name="Sci. Rep.">
        <title>Orb-weaving spider Araneus ventricosus genome elucidates the spidroin gene catalogue.</title>
        <authorList>
            <person name="Kono N."/>
            <person name="Nakamura H."/>
            <person name="Ohtoshi R."/>
            <person name="Moran D.A.P."/>
            <person name="Shinohara A."/>
            <person name="Yoshida Y."/>
            <person name="Fujiwara M."/>
            <person name="Mori M."/>
            <person name="Tomita M."/>
            <person name="Arakawa K."/>
        </authorList>
    </citation>
    <scope>NUCLEOTIDE SEQUENCE [LARGE SCALE GENOMIC DNA]</scope>
</reference>
<accession>A0A4Y2A8J9</accession>
<name>A0A4Y2A8J9_ARAVE</name>
<organism evidence="2 3">
    <name type="scientific">Araneus ventricosus</name>
    <name type="common">Orbweaver spider</name>
    <name type="synonym">Epeira ventricosa</name>
    <dbReference type="NCBI Taxonomy" id="182803"/>
    <lineage>
        <taxon>Eukaryota</taxon>
        <taxon>Metazoa</taxon>
        <taxon>Ecdysozoa</taxon>
        <taxon>Arthropoda</taxon>
        <taxon>Chelicerata</taxon>
        <taxon>Arachnida</taxon>
        <taxon>Araneae</taxon>
        <taxon>Araneomorphae</taxon>
        <taxon>Entelegynae</taxon>
        <taxon>Araneoidea</taxon>
        <taxon>Araneidae</taxon>
        <taxon>Araneus</taxon>
    </lineage>
</organism>
<evidence type="ECO:0000313" key="3">
    <source>
        <dbReference type="Proteomes" id="UP000499080"/>
    </source>
</evidence>
<sequence>MAEMKAGQAGLDYKMEAEHEKMEQVQEQMKNLILAERKEMKAYVESQVEGMKEHVDRSIGKIEEDVQGVEEHIG</sequence>
<evidence type="ECO:0000313" key="2">
    <source>
        <dbReference type="EMBL" id="GBL75655.1"/>
    </source>
</evidence>
<gene>
    <name evidence="2" type="ORF">AVEN_154970_1</name>
</gene>
<evidence type="ECO:0000256" key="1">
    <source>
        <dbReference type="SAM" id="MobiDB-lite"/>
    </source>
</evidence>
<proteinExistence type="predicted"/>
<protein>
    <submittedName>
        <fullName evidence="2">Uncharacterized protein</fullName>
    </submittedName>
</protein>
<feature type="region of interest" description="Disordered" evidence="1">
    <location>
        <begin position="53"/>
        <end position="74"/>
    </location>
</feature>
<dbReference type="EMBL" id="BGPR01000008">
    <property type="protein sequence ID" value="GBL75655.1"/>
    <property type="molecule type" value="Genomic_DNA"/>
</dbReference>
<dbReference type="OrthoDB" id="6471154at2759"/>
<dbReference type="AlphaFoldDB" id="A0A4Y2A8J9"/>